<dbReference type="GO" id="GO:0006226">
    <property type="term" value="P:dUMP biosynthetic process"/>
    <property type="evidence" value="ECO:0007669"/>
    <property type="project" value="InterPro"/>
</dbReference>
<dbReference type="EC" id="3.6.1.23" evidence="2"/>
<feature type="domain" description="dUTPase-like" evidence="6">
    <location>
        <begin position="14"/>
        <end position="139"/>
    </location>
</feature>
<dbReference type="Gene3D" id="2.70.40.10">
    <property type="match status" value="1"/>
</dbReference>
<dbReference type="Pfam" id="PF00692">
    <property type="entry name" value="dUTPase"/>
    <property type="match status" value="1"/>
</dbReference>
<organism evidence="7 8">
    <name type="scientific">Desulfurispira natronophila</name>
    <dbReference type="NCBI Taxonomy" id="682562"/>
    <lineage>
        <taxon>Bacteria</taxon>
        <taxon>Pseudomonadati</taxon>
        <taxon>Chrysiogenota</taxon>
        <taxon>Chrysiogenia</taxon>
        <taxon>Chrysiogenales</taxon>
        <taxon>Chrysiogenaceae</taxon>
        <taxon>Desulfurispira</taxon>
    </lineage>
</organism>
<comment type="caution">
    <text evidence="7">The sequence shown here is derived from an EMBL/GenBank/DDBJ whole genome shotgun (WGS) entry which is preliminary data.</text>
</comment>
<dbReference type="NCBIfam" id="TIGR00576">
    <property type="entry name" value="dut"/>
    <property type="match status" value="1"/>
</dbReference>
<comment type="catalytic activity">
    <reaction evidence="5">
        <text>dUTP + H2O = dUMP + diphosphate + H(+)</text>
        <dbReference type="Rhea" id="RHEA:10248"/>
        <dbReference type="ChEBI" id="CHEBI:15377"/>
        <dbReference type="ChEBI" id="CHEBI:15378"/>
        <dbReference type="ChEBI" id="CHEBI:33019"/>
        <dbReference type="ChEBI" id="CHEBI:61555"/>
        <dbReference type="ChEBI" id="CHEBI:246422"/>
        <dbReference type="EC" id="3.6.1.23"/>
    </reaction>
</comment>
<evidence type="ECO:0000313" key="7">
    <source>
        <dbReference type="EMBL" id="MBB5022808.1"/>
    </source>
</evidence>
<dbReference type="GO" id="GO:0000287">
    <property type="term" value="F:magnesium ion binding"/>
    <property type="evidence" value="ECO:0007669"/>
    <property type="project" value="InterPro"/>
</dbReference>
<comment type="similarity">
    <text evidence="1">Belongs to the dUTPase family.</text>
</comment>
<dbReference type="Proteomes" id="UP000528322">
    <property type="component" value="Unassembled WGS sequence"/>
</dbReference>
<protein>
    <recommendedName>
        <fullName evidence="2">dUTP diphosphatase</fullName>
        <ecNumber evidence="2">3.6.1.23</ecNumber>
    </recommendedName>
</protein>
<evidence type="ECO:0000256" key="4">
    <source>
        <dbReference type="ARBA" id="ARBA00023080"/>
    </source>
</evidence>
<proteinExistence type="inferred from homology"/>
<dbReference type="PANTHER" id="PTHR11241:SF0">
    <property type="entry name" value="DEOXYURIDINE 5'-TRIPHOSPHATE NUCLEOTIDOHYDROLASE"/>
    <property type="match status" value="1"/>
</dbReference>
<dbReference type="AlphaFoldDB" id="A0A7W7Y673"/>
<dbReference type="GO" id="GO:0046081">
    <property type="term" value="P:dUTP catabolic process"/>
    <property type="evidence" value="ECO:0007669"/>
    <property type="project" value="InterPro"/>
</dbReference>
<evidence type="ECO:0000256" key="1">
    <source>
        <dbReference type="ARBA" id="ARBA00006581"/>
    </source>
</evidence>
<dbReference type="InterPro" id="IPR033704">
    <property type="entry name" value="dUTPase_trimeric"/>
</dbReference>
<reference evidence="7 8" key="1">
    <citation type="submission" date="2020-08" db="EMBL/GenBank/DDBJ databases">
        <title>Genomic Encyclopedia of Type Strains, Phase IV (KMG-IV): sequencing the most valuable type-strain genomes for metagenomic binning, comparative biology and taxonomic classification.</title>
        <authorList>
            <person name="Goeker M."/>
        </authorList>
    </citation>
    <scope>NUCLEOTIDE SEQUENCE [LARGE SCALE GENOMIC DNA]</scope>
    <source>
        <strain evidence="7 8">DSM 22071</strain>
    </source>
</reference>
<keyword evidence="8" id="KW-1185">Reference proteome</keyword>
<dbReference type="EMBL" id="JACHID010000017">
    <property type="protein sequence ID" value="MBB5022808.1"/>
    <property type="molecule type" value="Genomic_DNA"/>
</dbReference>
<accession>A0A7W7Y673</accession>
<dbReference type="RefSeq" id="WP_183734019.1">
    <property type="nucleotide sequence ID" value="NZ_JACHID010000017.1"/>
</dbReference>
<dbReference type="InterPro" id="IPR036157">
    <property type="entry name" value="dUTPase-like_sf"/>
</dbReference>
<evidence type="ECO:0000256" key="2">
    <source>
        <dbReference type="ARBA" id="ARBA00012379"/>
    </source>
</evidence>
<sequence length="141" mass="15340">MLVHIKRLSHCYALPQYCHEGDSGMDIFAAHGVLLNPGDVAKILTGFCLEIPHGYEGQIRPRSGMILNTHLSFETGTVDQGYRGEVHVVVRNFGPRPYSIARGDRIAQLVFAPVVRAELSEVAEVTPSQRGGKGLGSSGKR</sequence>
<dbReference type="NCBIfam" id="NF001862">
    <property type="entry name" value="PRK00601.1"/>
    <property type="match status" value="1"/>
</dbReference>
<dbReference type="CDD" id="cd07557">
    <property type="entry name" value="trimeric_dUTPase"/>
    <property type="match status" value="1"/>
</dbReference>
<name>A0A7W7Y673_9BACT</name>
<dbReference type="InterPro" id="IPR008181">
    <property type="entry name" value="dUTPase"/>
</dbReference>
<evidence type="ECO:0000256" key="5">
    <source>
        <dbReference type="ARBA" id="ARBA00047686"/>
    </source>
</evidence>
<evidence type="ECO:0000256" key="3">
    <source>
        <dbReference type="ARBA" id="ARBA00022801"/>
    </source>
</evidence>
<dbReference type="InterPro" id="IPR029054">
    <property type="entry name" value="dUTPase-like"/>
</dbReference>
<keyword evidence="3 7" id="KW-0378">Hydrolase</keyword>
<evidence type="ECO:0000259" key="6">
    <source>
        <dbReference type="Pfam" id="PF00692"/>
    </source>
</evidence>
<dbReference type="GO" id="GO:0004170">
    <property type="term" value="F:dUTP diphosphatase activity"/>
    <property type="evidence" value="ECO:0007669"/>
    <property type="project" value="UniProtKB-EC"/>
</dbReference>
<dbReference type="SUPFAM" id="SSF51283">
    <property type="entry name" value="dUTPase-like"/>
    <property type="match status" value="1"/>
</dbReference>
<keyword evidence="4" id="KW-0546">Nucleotide metabolism</keyword>
<dbReference type="PANTHER" id="PTHR11241">
    <property type="entry name" value="DEOXYURIDINE 5'-TRIPHOSPHATE NUCLEOTIDOHYDROLASE"/>
    <property type="match status" value="1"/>
</dbReference>
<evidence type="ECO:0000313" key="8">
    <source>
        <dbReference type="Proteomes" id="UP000528322"/>
    </source>
</evidence>
<gene>
    <name evidence="7" type="ORF">HNR37_002155</name>
</gene>